<dbReference type="EMBL" id="HBUE01126097">
    <property type="protein sequence ID" value="CAG6494846.1"/>
    <property type="molecule type" value="Transcribed_RNA"/>
</dbReference>
<reference evidence="2" key="1">
    <citation type="submission" date="2021-05" db="EMBL/GenBank/DDBJ databases">
        <authorList>
            <person name="Alioto T."/>
            <person name="Alioto T."/>
            <person name="Gomez Garrido J."/>
        </authorList>
    </citation>
    <scope>NUCLEOTIDE SEQUENCE</scope>
</reference>
<evidence type="ECO:0000256" key="1">
    <source>
        <dbReference type="SAM" id="MobiDB-lite"/>
    </source>
</evidence>
<protein>
    <submittedName>
        <fullName evidence="2">(northern house mosquito) hypothetical protein</fullName>
    </submittedName>
</protein>
<evidence type="ECO:0000313" key="2">
    <source>
        <dbReference type="EMBL" id="CAG6494846.1"/>
    </source>
</evidence>
<accession>A0A8D8G4R5</accession>
<feature type="compositionally biased region" description="Polar residues" evidence="1">
    <location>
        <begin position="23"/>
        <end position="34"/>
    </location>
</feature>
<proteinExistence type="predicted"/>
<sequence length="135" mass="15116">MCICKHDRHLSNQTIHESRLQANKTGTHHQQPLSPLTKPGRNLYRSQNYLSTGRSIQSVGSNQSRRKHGPQEREPRGAGLRPERSPAGTAPNPGTGLQRSRSRGRFLRHLRHGHPLPQGRRLRSSTVDQADRAGS</sequence>
<name>A0A8D8G4R5_CULPI</name>
<feature type="compositionally biased region" description="Polar residues" evidence="1">
    <location>
        <begin position="44"/>
        <end position="63"/>
    </location>
</feature>
<feature type="compositionally biased region" description="Basic and acidic residues" evidence="1">
    <location>
        <begin position="69"/>
        <end position="84"/>
    </location>
</feature>
<feature type="compositionally biased region" description="Basic residues" evidence="1">
    <location>
        <begin position="100"/>
        <end position="114"/>
    </location>
</feature>
<organism evidence="2">
    <name type="scientific">Culex pipiens</name>
    <name type="common">House mosquito</name>
    <dbReference type="NCBI Taxonomy" id="7175"/>
    <lineage>
        <taxon>Eukaryota</taxon>
        <taxon>Metazoa</taxon>
        <taxon>Ecdysozoa</taxon>
        <taxon>Arthropoda</taxon>
        <taxon>Hexapoda</taxon>
        <taxon>Insecta</taxon>
        <taxon>Pterygota</taxon>
        <taxon>Neoptera</taxon>
        <taxon>Endopterygota</taxon>
        <taxon>Diptera</taxon>
        <taxon>Nematocera</taxon>
        <taxon>Culicoidea</taxon>
        <taxon>Culicidae</taxon>
        <taxon>Culicinae</taxon>
        <taxon>Culicini</taxon>
        <taxon>Culex</taxon>
        <taxon>Culex</taxon>
    </lineage>
</organism>
<dbReference type="AlphaFoldDB" id="A0A8D8G4R5"/>
<feature type="region of interest" description="Disordered" evidence="1">
    <location>
        <begin position="23"/>
        <end position="135"/>
    </location>
</feature>